<dbReference type="Proteomes" id="UP000694864">
    <property type="component" value="Chromosome 3"/>
</dbReference>
<reference evidence="2" key="2">
    <citation type="submission" date="2025-08" db="UniProtKB">
        <authorList>
            <consortium name="RefSeq"/>
        </authorList>
    </citation>
    <scope>IDENTIFICATION</scope>
    <source>
        <tissue evidence="2">Leaf</tissue>
    </source>
</reference>
<reference evidence="1" key="1">
    <citation type="journal article" date="2014" name="Nat. Commun.">
        <title>The emerging biofuel crop Camelina sativa retains a highly undifferentiated hexaploid genome structure.</title>
        <authorList>
            <person name="Kagale S."/>
            <person name="Koh C."/>
            <person name="Nixon J."/>
            <person name="Bollina V."/>
            <person name="Clarke W.E."/>
            <person name="Tuteja R."/>
            <person name="Spillane C."/>
            <person name="Robinson S.J."/>
            <person name="Links M.G."/>
            <person name="Clarke C."/>
            <person name="Higgins E.E."/>
            <person name="Huebert T."/>
            <person name="Sharpe A.G."/>
            <person name="Parkin I.A."/>
        </authorList>
    </citation>
    <scope>NUCLEOTIDE SEQUENCE [LARGE SCALE GENOMIC DNA]</scope>
    <source>
        <strain evidence="1">cv. DH55</strain>
    </source>
</reference>
<protein>
    <submittedName>
        <fullName evidence="2">Uncharacterized protein LOC104776871</fullName>
    </submittedName>
</protein>
<evidence type="ECO:0000313" key="2">
    <source>
        <dbReference type="RefSeq" id="XP_010499320.1"/>
    </source>
</evidence>
<dbReference type="GeneID" id="104776871"/>
<organism evidence="1 2">
    <name type="scientific">Camelina sativa</name>
    <name type="common">False flax</name>
    <name type="synonym">Myagrum sativum</name>
    <dbReference type="NCBI Taxonomy" id="90675"/>
    <lineage>
        <taxon>Eukaryota</taxon>
        <taxon>Viridiplantae</taxon>
        <taxon>Streptophyta</taxon>
        <taxon>Embryophyta</taxon>
        <taxon>Tracheophyta</taxon>
        <taxon>Spermatophyta</taxon>
        <taxon>Magnoliopsida</taxon>
        <taxon>eudicotyledons</taxon>
        <taxon>Gunneridae</taxon>
        <taxon>Pentapetalae</taxon>
        <taxon>rosids</taxon>
        <taxon>malvids</taxon>
        <taxon>Brassicales</taxon>
        <taxon>Brassicaceae</taxon>
        <taxon>Camelineae</taxon>
        <taxon>Camelina</taxon>
    </lineage>
</organism>
<accession>A0ABM0YDG1</accession>
<gene>
    <name evidence="2" type="primary">LOC104776871</name>
</gene>
<proteinExistence type="predicted"/>
<sequence>MPPPLTKLLLFESPTVFSGGGKKSWSIPSIRFHDSKVQHRSTSHAKHLVMCRKQPRIAIGRLIMLRVLWYVYVMNATTSHSKAGVLFAMGWDLRRLLLQRVYTWPLFSYVVHFG</sequence>
<dbReference type="RefSeq" id="XP_010499320.1">
    <property type="nucleotide sequence ID" value="XM_010501018.2"/>
</dbReference>
<keyword evidence="1" id="KW-1185">Reference proteome</keyword>
<evidence type="ECO:0000313" key="1">
    <source>
        <dbReference type="Proteomes" id="UP000694864"/>
    </source>
</evidence>
<name>A0ABM0YDG1_CAMSA</name>